<dbReference type="Proteomes" id="UP001201549">
    <property type="component" value="Unassembled WGS sequence"/>
</dbReference>
<comment type="similarity">
    <text evidence="2 3">Belongs to the peptidase M14 family.</text>
</comment>
<name>A0ABT2FN99_9GAMM</name>
<dbReference type="SMART" id="SM00631">
    <property type="entry name" value="Zn_pept"/>
    <property type="match status" value="1"/>
</dbReference>
<gene>
    <name evidence="6" type="ORF">L9G74_13505</name>
</gene>
<dbReference type="PROSITE" id="PS52035">
    <property type="entry name" value="PEPTIDASE_M14"/>
    <property type="match status" value="1"/>
</dbReference>
<protein>
    <submittedName>
        <fullName evidence="6">M14 family metallopeptidase</fullName>
    </submittedName>
</protein>
<comment type="caution">
    <text evidence="3">Lacks conserved residue(s) required for the propagation of feature annotation.</text>
</comment>
<dbReference type="PANTHER" id="PTHR11705:SF145">
    <property type="entry name" value="PEPTIDASE M14 CARBOXYPEPTIDASE A DOMAIN-CONTAINING PROTEIN"/>
    <property type="match status" value="1"/>
</dbReference>
<feature type="domain" description="Peptidase M14" evidence="5">
    <location>
        <begin position="69"/>
        <end position="317"/>
    </location>
</feature>
<dbReference type="SUPFAM" id="SSF53187">
    <property type="entry name" value="Zn-dependent exopeptidases"/>
    <property type="match status" value="1"/>
</dbReference>
<accession>A0ABT2FN99</accession>
<dbReference type="Pfam" id="PF00246">
    <property type="entry name" value="Peptidase_M14"/>
    <property type="match status" value="1"/>
</dbReference>
<evidence type="ECO:0000259" key="5">
    <source>
        <dbReference type="PROSITE" id="PS52035"/>
    </source>
</evidence>
<evidence type="ECO:0000313" key="7">
    <source>
        <dbReference type="Proteomes" id="UP001201549"/>
    </source>
</evidence>
<feature type="signal peptide" evidence="4">
    <location>
        <begin position="1"/>
        <end position="21"/>
    </location>
</feature>
<dbReference type="RefSeq" id="WP_238896935.1">
    <property type="nucleotide sequence ID" value="NZ_JAKOGG010000009.1"/>
</dbReference>
<dbReference type="CDD" id="cd06241">
    <property type="entry name" value="M14-like"/>
    <property type="match status" value="1"/>
</dbReference>
<evidence type="ECO:0000313" key="6">
    <source>
        <dbReference type="EMBL" id="MCS4557462.1"/>
    </source>
</evidence>
<comment type="caution">
    <text evidence="6">The sequence shown here is derived from an EMBL/GenBank/DDBJ whole genome shotgun (WGS) entry which is preliminary data.</text>
</comment>
<dbReference type="EMBL" id="JAKOGG010000009">
    <property type="protein sequence ID" value="MCS4557462.1"/>
    <property type="molecule type" value="Genomic_DNA"/>
</dbReference>
<reference evidence="6 7" key="1">
    <citation type="submission" date="2022-02" db="EMBL/GenBank/DDBJ databases">
        <authorList>
            <person name="Zhuang L."/>
        </authorList>
    </citation>
    <scope>NUCLEOTIDE SEQUENCE [LARGE SCALE GENOMIC DNA]</scope>
    <source>
        <strain evidence="6 7">C32</strain>
    </source>
</reference>
<dbReference type="PANTHER" id="PTHR11705">
    <property type="entry name" value="PROTEASE FAMILY M14 CARBOXYPEPTIDASE A,B"/>
    <property type="match status" value="1"/>
</dbReference>
<evidence type="ECO:0000256" key="2">
    <source>
        <dbReference type="ARBA" id="ARBA00005988"/>
    </source>
</evidence>
<evidence type="ECO:0000256" key="3">
    <source>
        <dbReference type="PROSITE-ProRule" id="PRU01379"/>
    </source>
</evidence>
<sequence length="609" mass="69219">MRLRSLLGLLPAVFCSLPLWATSDELPAATYVNDSILPPIASWHGASEQLMQAADTEWATPFEQNGGIDSPNYADTYAWLDKLAEHSEQLQKVSLGKSPQGRDIWMYIASSEGSNSPDRLAQNHKPTVLVQAGIHAGEIDGKDAGMMLLRDILLGDKQSLLDGVNLLFVPIFNVDGHERSSEYNRVNQRGPKTMGWRTNSQNLNLNRDYAKADTLEMQAMLTAINQWQPQLYIDIHVTDGIDYQYDVTYGYNTEQGLSPSIYRWFSQYFRPQVDQALTDAGHLPGPLVFALDNTDLKQGLEYWHAGPRFSDGYGDARHLPTVLIENHSLKPFKHRVLGTYVLLEQTLKTVAKEHTKLQAAIEMDRFRYPQLVTLTWQDQPLTQTRDFKGIGYSVEHSDISGADVVRWNGQATDYNALPQVGAIKADMQVSRPANYYIPPQWHEVLQRLQQQGIRTSVLKAPRSIRVQQYLLSDPQFGQTPYEGRQRVNAQSKLINLSLTLPAGTVVVPTDQPLGDLAVLLLEPQSPDSLLQWGFFNTIFTRTEYMEDYAIEPMAQQMLAQDPQLKADFDKALQDAKFAAEPEARLRWFYQRSPYYDQQYLRYPVYRSRQ</sequence>
<feature type="chain" id="PRO_5045958172" evidence="4">
    <location>
        <begin position="22"/>
        <end position="609"/>
    </location>
</feature>
<proteinExistence type="inferred from homology"/>
<dbReference type="Gene3D" id="3.40.630.10">
    <property type="entry name" value="Zn peptidases"/>
    <property type="match status" value="1"/>
</dbReference>
<dbReference type="InterPro" id="IPR000834">
    <property type="entry name" value="Peptidase_M14"/>
</dbReference>
<keyword evidence="7" id="KW-1185">Reference proteome</keyword>
<evidence type="ECO:0000256" key="1">
    <source>
        <dbReference type="ARBA" id="ARBA00001947"/>
    </source>
</evidence>
<comment type="cofactor">
    <cofactor evidence="1">
        <name>Zn(2+)</name>
        <dbReference type="ChEBI" id="CHEBI:29105"/>
    </cofactor>
</comment>
<keyword evidence="4" id="KW-0732">Signal</keyword>
<evidence type="ECO:0000256" key="4">
    <source>
        <dbReference type="SAM" id="SignalP"/>
    </source>
</evidence>
<reference evidence="7" key="2">
    <citation type="submission" date="2023-07" db="EMBL/GenBank/DDBJ databases">
        <title>Shewanella mangrovi sp. nov., an acetaldehyde- degrading bacterium isolated from mangrove sediment.</title>
        <authorList>
            <person name="Liu Y."/>
        </authorList>
    </citation>
    <scope>NUCLEOTIDE SEQUENCE [LARGE SCALE GENOMIC DNA]</scope>
    <source>
        <strain evidence="7">C32</strain>
    </source>
</reference>
<organism evidence="6 7">
    <name type="scientific">Shewanella electrica</name>
    <dbReference type="NCBI Taxonomy" id="515560"/>
    <lineage>
        <taxon>Bacteria</taxon>
        <taxon>Pseudomonadati</taxon>
        <taxon>Pseudomonadota</taxon>
        <taxon>Gammaproteobacteria</taxon>
        <taxon>Alteromonadales</taxon>
        <taxon>Shewanellaceae</taxon>
        <taxon>Shewanella</taxon>
    </lineage>
</organism>